<sequence length="494" mass="56155">MRVFVILFHFCVILSASSLDKPKFKEEAKKFFNAEVSETLAEFRAELEGIKDKIKAKLILTEEKRAEAEENLKQVNRTNVDEVQADGDSIDDINEKAGVREVLYQGDIVLTREQSKKILEEIRGDSRSKRQAYRDAKYPSTTWMNRIVSYFFDSTATPSMKSVFKKAAELWEKDTCLDIVENESASDSIRVFYGEGCWSYVGRIGGVQNLSLGKGCNSTRAAAHELGHALGFSHTQSRHDRDSYITVFLENIRENWLNEFVLETKEMNDNYNLPYDYGSLMHYGCTSGSKNKKEKLLTMLPTDLAYTDTLGSPFISFIDLLMMNKHYNCTEDCPTDKSAKCENQGFPHPRDCLKCICPGGYGGPLCNQRPEGCGTTLNATENAVEWVASVGNESAGEVLREDFDICYYWIQAPKGKKVRAKLLSFTPEKIAVDGCKYGGVEFKWHRDQRRTGSRYCSSQGSYTELTSTSNIMPIIMYNSYFWSTARLQFYYVDN</sequence>
<dbReference type="Gene3D" id="3.40.390.10">
    <property type="entry name" value="Collagenase (Catalytic Domain)"/>
    <property type="match status" value="1"/>
</dbReference>
<keyword evidence="16" id="KW-0175">Coiled coil</keyword>
<feature type="chain" id="PRO_5043073686" description="Zinc metalloproteinase" evidence="12 15">
    <location>
        <begin position="17"/>
        <end position="494"/>
    </location>
</feature>
<evidence type="ECO:0000256" key="8">
    <source>
        <dbReference type="ARBA" id="ARBA00022833"/>
    </source>
</evidence>
<dbReference type="GO" id="GO:0008270">
    <property type="term" value="F:zinc ion binding"/>
    <property type="evidence" value="ECO:0007669"/>
    <property type="project" value="UniProtKB-UniRule"/>
</dbReference>
<dbReference type="InterPro" id="IPR024079">
    <property type="entry name" value="MetalloPept_cat_dom_sf"/>
</dbReference>
<feature type="coiled-coil region" evidence="16">
    <location>
        <begin position="33"/>
        <end position="85"/>
    </location>
</feature>
<keyword evidence="20" id="KW-1185">Reference proteome</keyword>
<dbReference type="PANTHER" id="PTHR10127">
    <property type="entry name" value="DISCOIDIN, CUB, EGF, LAMININ , AND ZINC METALLOPROTEASE DOMAIN CONTAINING"/>
    <property type="match status" value="1"/>
</dbReference>
<evidence type="ECO:0000256" key="16">
    <source>
        <dbReference type="SAM" id="Coils"/>
    </source>
</evidence>
<dbReference type="InterPro" id="IPR001506">
    <property type="entry name" value="Peptidase_M12A"/>
</dbReference>
<reference evidence="21" key="1">
    <citation type="submission" date="2016-04" db="UniProtKB">
        <authorList>
            <consortium name="WormBaseParasite"/>
        </authorList>
    </citation>
    <scope>IDENTIFICATION</scope>
</reference>
<evidence type="ECO:0000256" key="7">
    <source>
        <dbReference type="ARBA" id="ARBA00022801"/>
    </source>
</evidence>
<evidence type="ECO:0000256" key="13">
    <source>
        <dbReference type="PROSITE-ProRule" id="PRU00059"/>
    </source>
</evidence>
<dbReference type="AlphaFoldDB" id="A0A158R2C4"/>
<evidence type="ECO:0000256" key="10">
    <source>
        <dbReference type="ARBA" id="ARBA00023157"/>
    </source>
</evidence>
<keyword evidence="5 14" id="KW-0479">Metal-binding</keyword>
<dbReference type="Proteomes" id="UP000271162">
    <property type="component" value="Unassembled WGS sequence"/>
</dbReference>
<dbReference type="CDD" id="cd04280">
    <property type="entry name" value="ZnMc_astacin_like"/>
    <property type="match status" value="1"/>
</dbReference>
<dbReference type="Gene3D" id="2.60.120.290">
    <property type="entry name" value="Spermadhesin, CUB domain"/>
    <property type="match status" value="1"/>
</dbReference>
<keyword evidence="4 14" id="KW-0645">Protease</keyword>
<dbReference type="PIRSF" id="PIRSF036365">
    <property type="entry name" value="Astacin_nematoda"/>
    <property type="match status" value="1"/>
</dbReference>
<dbReference type="SUPFAM" id="SSF49854">
    <property type="entry name" value="Spermadhesin, CUB domain"/>
    <property type="match status" value="1"/>
</dbReference>
<dbReference type="GO" id="GO:0006508">
    <property type="term" value="P:proteolysis"/>
    <property type="evidence" value="ECO:0007669"/>
    <property type="project" value="UniProtKB-KW"/>
</dbReference>
<keyword evidence="3" id="KW-0245">EGF-like domain</keyword>
<comment type="caution">
    <text evidence="13">Lacks conserved residue(s) required for the propagation of feature annotation.</text>
</comment>
<dbReference type="OMA" id="ENIRENW"/>
<keyword evidence="10" id="KW-1015">Disulfide bond</keyword>
<keyword evidence="2 12" id="KW-0964">Secreted</keyword>
<dbReference type="InterPro" id="IPR017050">
    <property type="entry name" value="Metallopeptidase_nem"/>
</dbReference>
<evidence type="ECO:0000259" key="17">
    <source>
        <dbReference type="PROSITE" id="PS01180"/>
    </source>
</evidence>
<keyword evidence="9 14" id="KW-0482">Metalloprotease</keyword>
<evidence type="ECO:0000256" key="11">
    <source>
        <dbReference type="ARBA" id="ARBA00023180"/>
    </source>
</evidence>
<evidence type="ECO:0000259" key="18">
    <source>
        <dbReference type="PROSITE" id="PS51864"/>
    </source>
</evidence>
<dbReference type="PROSITE" id="PS01180">
    <property type="entry name" value="CUB"/>
    <property type="match status" value="1"/>
</dbReference>
<dbReference type="WBParaSite" id="NBR_0001553501-mRNA-1">
    <property type="protein sequence ID" value="NBR_0001553501-mRNA-1"/>
    <property type="gene ID" value="NBR_0001553501"/>
</dbReference>
<accession>A0A158R2C4</accession>
<evidence type="ECO:0000256" key="14">
    <source>
        <dbReference type="PROSITE-ProRule" id="PRU01211"/>
    </source>
</evidence>
<name>A0A158R2C4_NIPBR</name>
<evidence type="ECO:0000256" key="15">
    <source>
        <dbReference type="RuleBase" id="RU361183"/>
    </source>
</evidence>
<dbReference type="GO" id="GO:0004222">
    <property type="term" value="F:metalloendopeptidase activity"/>
    <property type="evidence" value="ECO:0007669"/>
    <property type="project" value="UniProtKB-UniRule"/>
</dbReference>
<keyword evidence="6 12" id="KW-0732">Signal</keyword>
<evidence type="ECO:0000256" key="9">
    <source>
        <dbReference type="ARBA" id="ARBA00023049"/>
    </source>
</evidence>
<dbReference type="GO" id="GO:0005576">
    <property type="term" value="C:extracellular region"/>
    <property type="evidence" value="ECO:0007669"/>
    <property type="project" value="UniProtKB-SubCell"/>
</dbReference>
<proteinExistence type="predicted"/>
<reference evidence="19 20" key="2">
    <citation type="submission" date="2018-11" db="EMBL/GenBank/DDBJ databases">
        <authorList>
            <consortium name="Pathogen Informatics"/>
        </authorList>
    </citation>
    <scope>NUCLEOTIDE SEQUENCE [LARGE SCALE GENOMIC DNA]</scope>
</reference>
<evidence type="ECO:0000256" key="2">
    <source>
        <dbReference type="ARBA" id="ARBA00022525"/>
    </source>
</evidence>
<evidence type="ECO:0000256" key="1">
    <source>
        <dbReference type="ARBA" id="ARBA00004613"/>
    </source>
</evidence>
<dbReference type="EMBL" id="UYSL01021779">
    <property type="protein sequence ID" value="VDL79130.1"/>
    <property type="molecule type" value="Genomic_DNA"/>
</dbReference>
<keyword evidence="11" id="KW-0325">Glycoprotein</keyword>
<dbReference type="PANTHER" id="PTHR10127:SF793">
    <property type="entry name" value="ZINC METALLOPROTEINASE NAS-31"/>
    <property type="match status" value="1"/>
</dbReference>
<feature type="domain" description="Peptidase M12A" evidence="18">
    <location>
        <begin position="131"/>
        <end position="330"/>
    </location>
</feature>
<evidence type="ECO:0000256" key="6">
    <source>
        <dbReference type="ARBA" id="ARBA00022729"/>
    </source>
</evidence>
<evidence type="ECO:0000313" key="19">
    <source>
        <dbReference type="EMBL" id="VDL79130.1"/>
    </source>
</evidence>
<keyword evidence="8 14" id="KW-0862">Zinc</keyword>
<dbReference type="InterPro" id="IPR035914">
    <property type="entry name" value="Sperma_CUB_dom_sf"/>
</dbReference>
<dbReference type="PRINTS" id="PR00480">
    <property type="entry name" value="ASTACIN"/>
</dbReference>
<evidence type="ECO:0000313" key="21">
    <source>
        <dbReference type="WBParaSite" id="NBR_0001553501-mRNA-1"/>
    </source>
</evidence>
<evidence type="ECO:0000256" key="12">
    <source>
        <dbReference type="PIRNR" id="PIRNR036365"/>
    </source>
</evidence>
<gene>
    <name evidence="19" type="ORF">NBR_LOCUS15536</name>
</gene>
<feature type="binding site" evidence="14">
    <location>
        <position position="228"/>
    </location>
    <ligand>
        <name>Zn(2+)</name>
        <dbReference type="ChEBI" id="CHEBI:29105"/>
        <note>catalytic</note>
    </ligand>
</feature>
<dbReference type="SMART" id="SM00235">
    <property type="entry name" value="ZnMc"/>
    <property type="match status" value="1"/>
</dbReference>
<evidence type="ECO:0000256" key="4">
    <source>
        <dbReference type="ARBA" id="ARBA00022670"/>
    </source>
</evidence>
<comment type="cofactor">
    <cofactor evidence="14 15">
        <name>Zn(2+)</name>
        <dbReference type="ChEBI" id="CHEBI:29105"/>
    </cofactor>
    <text evidence="14 15">Binds 1 zinc ion per subunit.</text>
</comment>
<evidence type="ECO:0000256" key="5">
    <source>
        <dbReference type="ARBA" id="ARBA00022723"/>
    </source>
</evidence>
<feature type="binding site" evidence="14">
    <location>
        <position position="224"/>
    </location>
    <ligand>
        <name>Zn(2+)</name>
        <dbReference type="ChEBI" id="CHEBI:29105"/>
        <note>catalytic</note>
    </ligand>
</feature>
<dbReference type="PROSITE" id="PS51864">
    <property type="entry name" value="ASTACIN"/>
    <property type="match status" value="1"/>
</dbReference>
<feature type="binding site" evidence="14">
    <location>
        <position position="234"/>
    </location>
    <ligand>
        <name>Zn(2+)</name>
        <dbReference type="ChEBI" id="CHEBI:29105"/>
        <note>catalytic</note>
    </ligand>
</feature>
<dbReference type="InterPro" id="IPR034035">
    <property type="entry name" value="Astacin-like_dom"/>
</dbReference>
<dbReference type="InterPro" id="IPR006026">
    <property type="entry name" value="Peptidase_Metallo"/>
</dbReference>
<dbReference type="GO" id="GO:0018996">
    <property type="term" value="P:molting cycle, collagen and cuticulin-based cuticle"/>
    <property type="evidence" value="ECO:0007669"/>
    <property type="project" value="InterPro"/>
</dbReference>
<comment type="subcellular location">
    <subcellularLocation>
        <location evidence="1 12">Secreted</location>
    </subcellularLocation>
</comment>
<feature type="active site" evidence="14">
    <location>
        <position position="225"/>
    </location>
</feature>
<dbReference type="SUPFAM" id="SSF55486">
    <property type="entry name" value="Metalloproteases ('zincins'), catalytic domain"/>
    <property type="match status" value="1"/>
</dbReference>
<protein>
    <recommendedName>
        <fullName evidence="12">Zinc metalloproteinase</fullName>
    </recommendedName>
</protein>
<dbReference type="InterPro" id="IPR000859">
    <property type="entry name" value="CUB_dom"/>
</dbReference>
<dbReference type="Pfam" id="PF01400">
    <property type="entry name" value="Astacin"/>
    <property type="match status" value="1"/>
</dbReference>
<evidence type="ECO:0000313" key="20">
    <source>
        <dbReference type="Proteomes" id="UP000271162"/>
    </source>
</evidence>
<feature type="signal peptide" evidence="12 15">
    <location>
        <begin position="1"/>
        <end position="16"/>
    </location>
</feature>
<keyword evidence="7 14" id="KW-0378">Hydrolase</keyword>
<feature type="domain" description="CUB" evidence="17">
    <location>
        <begin position="373"/>
        <end position="494"/>
    </location>
</feature>
<organism evidence="21">
    <name type="scientific">Nippostrongylus brasiliensis</name>
    <name type="common">Rat hookworm</name>
    <dbReference type="NCBI Taxonomy" id="27835"/>
    <lineage>
        <taxon>Eukaryota</taxon>
        <taxon>Metazoa</taxon>
        <taxon>Ecdysozoa</taxon>
        <taxon>Nematoda</taxon>
        <taxon>Chromadorea</taxon>
        <taxon>Rhabditida</taxon>
        <taxon>Rhabditina</taxon>
        <taxon>Rhabditomorpha</taxon>
        <taxon>Strongyloidea</taxon>
        <taxon>Heligmosomidae</taxon>
        <taxon>Nippostrongylus</taxon>
    </lineage>
</organism>
<evidence type="ECO:0000256" key="3">
    <source>
        <dbReference type="ARBA" id="ARBA00022536"/>
    </source>
</evidence>